<proteinExistence type="predicted"/>
<keyword evidence="2" id="KW-1185">Reference proteome</keyword>
<dbReference type="Proteomes" id="UP000053593">
    <property type="component" value="Unassembled WGS sequence"/>
</dbReference>
<dbReference type="EMBL" id="KN834791">
    <property type="protein sequence ID" value="KIK57410.1"/>
    <property type="molecule type" value="Genomic_DNA"/>
</dbReference>
<organism evidence="1 2">
    <name type="scientific">Collybiopsis luxurians FD-317 M1</name>
    <dbReference type="NCBI Taxonomy" id="944289"/>
    <lineage>
        <taxon>Eukaryota</taxon>
        <taxon>Fungi</taxon>
        <taxon>Dikarya</taxon>
        <taxon>Basidiomycota</taxon>
        <taxon>Agaricomycotina</taxon>
        <taxon>Agaricomycetes</taxon>
        <taxon>Agaricomycetidae</taxon>
        <taxon>Agaricales</taxon>
        <taxon>Marasmiineae</taxon>
        <taxon>Omphalotaceae</taxon>
        <taxon>Collybiopsis</taxon>
        <taxon>Collybiopsis luxurians</taxon>
    </lineage>
</organism>
<evidence type="ECO:0000313" key="1">
    <source>
        <dbReference type="EMBL" id="KIK57410.1"/>
    </source>
</evidence>
<dbReference type="HOGENOM" id="CLU_1428150_0_0_1"/>
<accession>A0A0D0B2M4</accession>
<dbReference type="AlphaFoldDB" id="A0A0D0B2M4"/>
<name>A0A0D0B2M4_9AGAR</name>
<reference evidence="1 2" key="1">
    <citation type="submission" date="2014-04" db="EMBL/GenBank/DDBJ databases">
        <title>Evolutionary Origins and Diversification of the Mycorrhizal Mutualists.</title>
        <authorList>
            <consortium name="DOE Joint Genome Institute"/>
            <consortium name="Mycorrhizal Genomics Consortium"/>
            <person name="Kohler A."/>
            <person name="Kuo A."/>
            <person name="Nagy L.G."/>
            <person name="Floudas D."/>
            <person name="Copeland A."/>
            <person name="Barry K.W."/>
            <person name="Cichocki N."/>
            <person name="Veneault-Fourrey C."/>
            <person name="LaButti K."/>
            <person name="Lindquist E.A."/>
            <person name="Lipzen A."/>
            <person name="Lundell T."/>
            <person name="Morin E."/>
            <person name="Murat C."/>
            <person name="Riley R."/>
            <person name="Ohm R."/>
            <person name="Sun H."/>
            <person name="Tunlid A."/>
            <person name="Henrissat B."/>
            <person name="Grigoriev I.V."/>
            <person name="Hibbett D.S."/>
            <person name="Martin F."/>
        </authorList>
    </citation>
    <scope>NUCLEOTIDE SEQUENCE [LARGE SCALE GENOMIC DNA]</scope>
    <source>
        <strain evidence="1 2">FD-317 M1</strain>
    </source>
</reference>
<sequence length="190" mass="22347">MLKGTTDKIDFGEEFDSRRNPRGTALRVNYHAKYVFTSSDTQRNSIVIIKDRSLFTEIETDFEKNAFAKRNVQPRVITRLRAAGHKEEVVNELQADASLAKDYDEGWHYWDIVKDSDKKKIYKQERKATLNGIIGYRLKKNLFHLTEFVIYFGKHEWPGQRRIYWSWHGNSRSTAQKTISTSGFMVWLCC</sequence>
<gene>
    <name evidence="1" type="ORF">GYMLUDRAFT_75603</name>
</gene>
<evidence type="ECO:0000313" key="2">
    <source>
        <dbReference type="Proteomes" id="UP000053593"/>
    </source>
</evidence>
<protein>
    <submittedName>
        <fullName evidence="1">Uncharacterized protein</fullName>
    </submittedName>
</protein>